<dbReference type="InterPro" id="IPR018723">
    <property type="entry name" value="DUF2254_membrane"/>
</dbReference>
<keyword evidence="1" id="KW-1133">Transmembrane helix</keyword>
<feature type="transmembrane region" description="Helical" evidence="1">
    <location>
        <begin position="158"/>
        <end position="179"/>
    </location>
</feature>
<dbReference type="Proteomes" id="UP000481583">
    <property type="component" value="Unassembled WGS sequence"/>
</dbReference>
<keyword evidence="3" id="KW-1185">Reference proteome</keyword>
<keyword evidence="1" id="KW-0472">Membrane</keyword>
<evidence type="ECO:0000256" key="1">
    <source>
        <dbReference type="SAM" id="Phobius"/>
    </source>
</evidence>
<reference evidence="2 3" key="1">
    <citation type="submission" date="2020-02" db="EMBL/GenBank/DDBJ databases">
        <title>Whole-genome analyses of novel actinobacteria.</title>
        <authorList>
            <person name="Sahin N."/>
        </authorList>
    </citation>
    <scope>NUCLEOTIDE SEQUENCE [LARGE SCALE GENOMIC DNA]</scope>
    <source>
        <strain evidence="2 3">A7024</strain>
    </source>
</reference>
<gene>
    <name evidence="2" type="ORF">G5C51_06170</name>
</gene>
<feature type="transmembrane region" description="Helical" evidence="1">
    <location>
        <begin position="115"/>
        <end position="138"/>
    </location>
</feature>
<sequence length="440" mass="48104">MGPSSHRRRRVLMHRLRRRLRSSFLIVPFLGILSGYLLATGAVWTDEWIHDLNDRLGSVRIDELLVFRLAEDLGESAKAALATMSSAMLTFLGVVFSITLVALQMAAGQLTPRVLRIYVESWVTKTTLAVFLCTFLYTLRLQKEYAKTDDPEQAVVPYVGASLAMFLVVGSLMLFVVYVHTTIAMMRPTHVMDRVTAETLRLARSSGSYDQETEGDLPAKAGVLSYAGPPGVLQSIRVHALIPLAARHGTVLRLIPRIGDFLAPGTPLFEAHGGRLPPSAAVHKTLDIGGERTPDQDLAFGLRQLADIAARALSPGVNDPTTATQALDRIQVVLAAFADQPLGRAWHRDRDGRVRLVETEPSWAELVDMALTEIRAYGAGSVQVTRRLAALLADLEAAVPPPRRAPLVRHRALLEEAVSRAVPATDQRAYALTPDRQGIG</sequence>
<accession>A0A6G4TTZ1</accession>
<comment type="caution">
    <text evidence="2">The sequence shown here is derived from an EMBL/GenBank/DDBJ whole genome shotgun (WGS) entry which is preliminary data.</text>
</comment>
<proteinExistence type="predicted"/>
<feature type="transmembrane region" description="Helical" evidence="1">
    <location>
        <begin position="20"/>
        <end position="44"/>
    </location>
</feature>
<organism evidence="2 3">
    <name type="scientific">Streptomyces coryli</name>
    <dbReference type="NCBI Taxonomy" id="1128680"/>
    <lineage>
        <taxon>Bacteria</taxon>
        <taxon>Bacillati</taxon>
        <taxon>Actinomycetota</taxon>
        <taxon>Actinomycetes</taxon>
        <taxon>Kitasatosporales</taxon>
        <taxon>Streptomycetaceae</taxon>
        <taxon>Streptomyces</taxon>
    </lineage>
</organism>
<evidence type="ECO:0000313" key="2">
    <source>
        <dbReference type="EMBL" id="NGN63489.1"/>
    </source>
</evidence>
<keyword evidence="1" id="KW-0812">Transmembrane</keyword>
<feature type="transmembrane region" description="Helical" evidence="1">
    <location>
        <begin position="79"/>
        <end position="103"/>
    </location>
</feature>
<dbReference type="Pfam" id="PF10011">
    <property type="entry name" value="DUF2254"/>
    <property type="match status" value="1"/>
</dbReference>
<name>A0A6G4TTZ1_9ACTN</name>
<dbReference type="AlphaFoldDB" id="A0A6G4TTZ1"/>
<evidence type="ECO:0000313" key="3">
    <source>
        <dbReference type="Proteomes" id="UP000481583"/>
    </source>
</evidence>
<dbReference type="RefSeq" id="WP_165232970.1">
    <property type="nucleotide sequence ID" value="NZ_JAAKZV010000015.1"/>
</dbReference>
<protein>
    <submittedName>
        <fullName evidence="2">DUF2254 domain-containing protein</fullName>
    </submittedName>
</protein>
<dbReference type="EMBL" id="JAAKZV010000015">
    <property type="protein sequence ID" value="NGN63489.1"/>
    <property type="molecule type" value="Genomic_DNA"/>
</dbReference>